<reference evidence="2 3" key="1">
    <citation type="submission" date="2020-08" db="EMBL/GenBank/DDBJ databases">
        <title>Sequencing the genomes of 1000 actinobacteria strains.</title>
        <authorList>
            <person name="Klenk H.-P."/>
        </authorList>
    </citation>
    <scope>NUCLEOTIDE SEQUENCE [LARGE SCALE GENOMIC DNA]</scope>
    <source>
        <strain evidence="2 3">DSM 45790</strain>
    </source>
</reference>
<feature type="region of interest" description="Disordered" evidence="1">
    <location>
        <begin position="1"/>
        <end position="33"/>
    </location>
</feature>
<name>A0A7W8ZAY3_9ACTN</name>
<organism evidence="2 3">
    <name type="scientific">Sphaerisporangium krabiense</name>
    <dbReference type="NCBI Taxonomy" id="763782"/>
    <lineage>
        <taxon>Bacteria</taxon>
        <taxon>Bacillati</taxon>
        <taxon>Actinomycetota</taxon>
        <taxon>Actinomycetes</taxon>
        <taxon>Streptosporangiales</taxon>
        <taxon>Streptosporangiaceae</taxon>
        <taxon>Sphaerisporangium</taxon>
    </lineage>
</organism>
<dbReference type="AlphaFoldDB" id="A0A7W8ZAY3"/>
<dbReference type="Proteomes" id="UP000588112">
    <property type="component" value="Unassembled WGS sequence"/>
</dbReference>
<gene>
    <name evidence="2" type="ORF">BJ981_006349</name>
</gene>
<feature type="compositionally biased region" description="Basic and acidic residues" evidence="1">
    <location>
        <begin position="24"/>
        <end position="33"/>
    </location>
</feature>
<proteinExistence type="predicted"/>
<evidence type="ECO:0000256" key="1">
    <source>
        <dbReference type="SAM" id="MobiDB-lite"/>
    </source>
</evidence>
<evidence type="ECO:0000313" key="2">
    <source>
        <dbReference type="EMBL" id="MBB5630585.1"/>
    </source>
</evidence>
<feature type="compositionally biased region" description="Polar residues" evidence="1">
    <location>
        <begin position="11"/>
        <end position="20"/>
    </location>
</feature>
<protein>
    <submittedName>
        <fullName evidence="2">Uncharacterized protein</fullName>
    </submittedName>
</protein>
<comment type="caution">
    <text evidence="2">The sequence shown here is derived from an EMBL/GenBank/DDBJ whole genome shotgun (WGS) entry which is preliminary data.</text>
</comment>
<sequence>MTIDLVRTRPAITSASSTAMEGQKSTDEHLVGR</sequence>
<dbReference type="EMBL" id="JACHBR010000002">
    <property type="protein sequence ID" value="MBB5630585.1"/>
    <property type="molecule type" value="Genomic_DNA"/>
</dbReference>
<accession>A0A7W8ZAY3</accession>
<evidence type="ECO:0000313" key="3">
    <source>
        <dbReference type="Proteomes" id="UP000588112"/>
    </source>
</evidence>
<keyword evidence="3" id="KW-1185">Reference proteome</keyword>